<keyword evidence="1" id="KW-0614">Plasmid</keyword>
<name>O24670_9RHOD</name>
<reference evidence="1" key="1">
    <citation type="journal article" date="1997" name="Curr. Genet.">
        <title>Molecular characterization of two large DNA plasmids in the red alga Porphyra pulchra.</title>
        <authorList>
            <person name="Moon D.A."/>
            <person name="Goff L.J."/>
        </authorList>
    </citation>
    <scope>NUCLEOTIDE SEQUENCE</scope>
    <source>
        <plasmid evidence="1">Pp6859</plasmid>
    </source>
</reference>
<dbReference type="AlphaFoldDB" id="O24670"/>
<dbReference type="EMBL" id="AF002712">
    <property type="protein sequence ID" value="AAB68812.1"/>
    <property type="molecule type" value="Genomic_DNA"/>
</dbReference>
<geneLocation type="plasmid" evidence="1">
    <name>Pp6859</name>
</geneLocation>
<sequence>MSNTCKPFVLTTVESLKRREELSLYRKRKAISGNRQMSKYVPEKLYSRIMSLLSDTELLESVLDHYSSIQPHPPIVKSGNRDSRTANKFFYAGKFAPLEDSLKKSSENVYKDLRDGDLYPGVEYSTALISPIERNPNSSKSNSFTSPYSNSADGYQYLRPLLKRDGGPNVLKPGINTVCDTRDLN</sequence>
<proteinExistence type="predicted"/>
<protein>
    <submittedName>
        <fullName evidence="1">Uncharacterized protein</fullName>
    </submittedName>
</protein>
<evidence type="ECO:0000313" key="1">
    <source>
        <dbReference type="EMBL" id="AAB68812.1"/>
    </source>
</evidence>
<accession>O24670</accession>
<organism evidence="1">
    <name type="scientific">Pyropia pulchra</name>
    <dbReference type="NCBI Taxonomy" id="60925"/>
    <lineage>
        <taxon>Eukaryota</taxon>
        <taxon>Rhodophyta</taxon>
        <taxon>Bangiophyceae</taxon>
        <taxon>Bangiales</taxon>
        <taxon>Bangiaceae</taxon>
        <taxon>Pyropia</taxon>
    </lineage>
</organism>